<keyword evidence="1" id="KW-0812">Transmembrane</keyword>
<accession>A0ABW7YNC7</accession>
<comment type="caution">
    <text evidence="2">The sequence shown here is derived from an EMBL/GenBank/DDBJ whole genome shotgun (WGS) entry which is preliminary data.</text>
</comment>
<sequence>MVERAFAVVGYIAAAVALIWWVLSRIQSWRLWRARRRPLPPMDPAVRELELARAGLPNLLADERRDLFEEIRDMERGGKS</sequence>
<evidence type="ECO:0000256" key="1">
    <source>
        <dbReference type="SAM" id="Phobius"/>
    </source>
</evidence>
<proteinExistence type="predicted"/>
<protein>
    <submittedName>
        <fullName evidence="2">Uncharacterized protein</fullName>
    </submittedName>
</protein>
<evidence type="ECO:0000313" key="2">
    <source>
        <dbReference type="EMBL" id="MFI6496844.1"/>
    </source>
</evidence>
<gene>
    <name evidence="2" type="ORF">ACIBG2_05655</name>
</gene>
<keyword evidence="1" id="KW-0472">Membrane</keyword>
<dbReference type="Proteomes" id="UP001612741">
    <property type="component" value="Unassembled WGS sequence"/>
</dbReference>
<dbReference type="RefSeq" id="WP_397079282.1">
    <property type="nucleotide sequence ID" value="NZ_JBITGY010000002.1"/>
</dbReference>
<reference evidence="2 3" key="1">
    <citation type="submission" date="2024-10" db="EMBL/GenBank/DDBJ databases">
        <title>The Natural Products Discovery Center: Release of the First 8490 Sequenced Strains for Exploring Actinobacteria Biosynthetic Diversity.</title>
        <authorList>
            <person name="Kalkreuter E."/>
            <person name="Kautsar S.A."/>
            <person name="Yang D."/>
            <person name="Bader C.D."/>
            <person name="Teijaro C.N."/>
            <person name="Fluegel L."/>
            <person name="Davis C.M."/>
            <person name="Simpson J.R."/>
            <person name="Lauterbach L."/>
            <person name="Steele A.D."/>
            <person name="Gui C."/>
            <person name="Meng S."/>
            <person name="Li G."/>
            <person name="Viehrig K."/>
            <person name="Ye F."/>
            <person name="Su P."/>
            <person name="Kiefer A.F."/>
            <person name="Nichols A."/>
            <person name="Cepeda A.J."/>
            <person name="Yan W."/>
            <person name="Fan B."/>
            <person name="Jiang Y."/>
            <person name="Adhikari A."/>
            <person name="Zheng C.-J."/>
            <person name="Schuster L."/>
            <person name="Cowan T.M."/>
            <person name="Smanski M.J."/>
            <person name="Chevrette M.G."/>
            <person name="De Carvalho L.P.S."/>
            <person name="Shen B."/>
        </authorList>
    </citation>
    <scope>NUCLEOTIDE SEQUENCE [LARGE SCALE GENOMIC DNA]</scope>
    <source>
        <strain evidence="2 3">NPDC050545</strain>
    </source>
</reference>
<keyword evidence="3" id="KW-1185">Reference proteome</keyword>
<feature type="transmembrane region" description="Helical" evidence="1">
    <location>
        <begin position="6"/>
        <end position="23"/>
    </location>
</feature>
<evidence type="ECO:0000313" key="3">
    <source>
        <dbReference type="Proteomes" id="UP001612741"/>
    </source>
</evidence>
<organism evidence="2 3">
    <name type="scientific">Nonomuraea typhae</name>
    <dbReference type="NCBI Taxonomy" id="2603600"/>
    <lineage>
        <taxon>Bacteria</taxon>
        <taxon>Bacillati</taxon>
        <taxon>Actinomycetota</taxon>
        <taxon>Actinomycetes</taxon>
        <taxon>Streptosporangiales</taxon>
        <taxon>Streptosporangiaceae</taxon>
        <taxon>Nonomuraea</taxon>
    </lineage>
</organism>
<dbReference type="EMBL" id="JBITGY010000002">
    <property type="protein sequence ID" value="MFI6496844.1"/>
    <property type="molecule type" value="Genomic_DNA"/>
</dbReference>
<keyword evidence="1" id="KW-1133">Transmembrane helix</keyword>
<name>A0ABW7YNC7_9ACTN</name>